<name>A0ABD2XDQ8_9HYME</name>
<dbReference type="InterPro" id="IPR015422">
    <property type="entry name" value="PyrdxlP-dep_Trfase_small"/>
</dbReference>
<dbReference type="SUPFAM" id="SSF53383">
    <property type="entry name" value="PLP-dependent transferases"/>
    <property type="match status" value="1"/>
</dbReference>
<dbReference type="InterPro" id="IPR005814">
    <property type="entry name" value="Aminotrans_3"/>
</dbReference>
<dbReference type="GO" id="GO:0004587">
    <property type="term" value="F:ornithine aminotransferase activity"/>
    <property type="evidence" value="ECO:0007669"/>
    <property type="project" value="UniProtKB-EC"/>
</dbReference>
<dbReference type="Gene3D" id="3.40.640.10">
    <property type="entry name" value="Type I PLP-dependent aspartate aminotransferase-like (Major domain)"/>
    <property type="match status" value="1"/>
</dbReference>
<dbReference type="Proteomes" id="UP001627154">
    <property type="component" value="Unassembled WGS sequence"/>
</dbReference>
<evidence type="ECO:0000256" key="6">
    <source>
        <dbReference type="ARBA" id="ARBA00022679"/>
    </source>
</evidence>
<dbReference type="EC" id="2.6.1.13" evidence="4 9"/>
<evidence type="ECO:0000313" key="10">
    <source>
        <dbReference type="EMBL" id="KAL3403611.1"/>
    </source>
</evidence>
<evidence type="ECO:0000256" key="4">
    <source>
        <dbReference type="ARBA" id="ARBA00012924"/>
    </source>
</evidence>
<dbReference type="InterPro" id="IPR050103">
    <property type="entry name" value="Class-III_PLP-dep_AT"/>
</dbReference>
<keyword evidence="11" id="KW-1185">Reference proteome</keyword>
<dbReference type="EMBL" id="JBJJXI010000029">
    <property type="protein sequence ID" value="KAL3403611.1"/>
    <property type="molecule type" value="Genomic_DNA"/>
</dbReference>
<keyword evidence="5 9" id="KW-0032">Aminotransferase</keyword>
<accession>A0ABD2XDQ8</accession>
<comment type="pathway">
    <text evidence="2 9">Amino-acid biosynthesis; L-proline biosynthesis; L-glutamate 5-semialdehyde from L-ornithine: step 1/1.</text>
</comment>
<protein>
    <recommendedName>
        <fullName evidence="4 9">Ornithine aminotransferase</fullName>
        <ecNumber evidence="4 9">2.6.1.13</ecNumber>
    </recommendedName>
</protein>
<comment type="similarity">
    <text evidence="3 8">Belongs to the class-III pyridoxal-phosphate-dependent aminotransferase family.</text>
</comment>
<dbReference type="CDD" id="cd00610">
    <property type="entry name" value="OAT_like"/>
    <property type="match status" value="1"/>
</dbReference>
<dbReference type="AlphaFoldDB" id="A0ABD2XDQ8"/>
<sequence>MRSATRNLFAVASTLPRNAIISRALSARQIIDRDERYGGHHFKTLPVVISRGQGVYCWDKDGKRYTDLLGGFATMNQGHSHPRLVRVMQQQAATLAHTSRAFYSEPHGALGEYITNLTGYDRFLPMNTGVEAGDTALKIARRWGYRTKKIQSNRATVVFARGNYWGRSLAALSSSTDPPCYTDFGPYMPAFENVPYNDLAALERKFSDNPDICAFMVEPIQGEAGVNIPSKGYLKGVRELCTKYNVLWIADEVQTGLCRTGKLFAVDHEAVKPDMLVVGKALSGGMYPVSGVLGKSEIILTLETGVHGSTFGGSPLGQAVALEALKILEEEKLADKAAALGKIVQTELEKVPKDMAIEFRGRGLLAGLKLNPDFANGWDICTRLINRGLLTRPAHNYIIRISPPLIINEEQLKQALTIITDTLYEYKKEKKN</sequence>
<evidence type="ECO:0000256" key="8">
    <source>
        <dbReference type="RuleBase" id="RU003560"/>
    </source>
</evidence>
<dbReference type="Gene3D" id="3.90.1150.10">
    <property type="entry name" value="Aspartate Aminotransferase, domain 1"/>
    <property type="match status" value="1"/>
</dbReference>
<reference evidence="10 11" key="1">
    <citation type="journal article" date="2024" name="bioRxiv">
        <title>A reference genome for Trichogramma kaykai: A tiny desert-dwelling parasitoid wasp with competing sex-ratio distorters.</title>
        <authorList>
            <person name="Culotta J."/>
            <person name="Lindsey A.R."/>
        </authorList>
    </citation>
    <scope>NUCLEOTIDE SEQUENCE [LARGE SCALE GENOMIC DNA]</scope>
    <source>
        <strain evidence="10 11">KSX58</strain>
    </source>
</reference>
<evidence type="ECO:0000313" key="11">
    <source>
        <dbReference type="Proteomes" id="UP001627154"/>
    </source>
</evidence>
<comment type="catalytic activity">
    <reaction evidence="9">
        <text>a 2-oxocarboxylate + L-ornithine = L-glutamate 5-semialdehyde + an L-alpha-amino acid</text>
        <dbReference type="Rhea" id="RHEA:13877"/>
        <dbReference type="ChEBI" id="CHEBI:35179"/>
        <dbReference type="ChEBI" id="CHEBI:46911"/>
        <dbReference type="ChEBI" id="CHEBI:58066"/>
        <dbReference type="ChEBI" id="CHEBI:59869"/>
        <dbReference type="EC" id="2.6.1.13"/>
    </reaction>
</comment>
<dbReference type="PIRSF" id="PIRSF000521">
    <property type="entry name" value="Transaminase_4ab_Lys_Orn"/>
    <property type="match status" value="1"/>
</dbReference>
<evidence type="ECO:0000256" key="7">
    <source>
        <dbReference type="ARBA" id="ARBA00022898"/>
    </source>
</evidence>
<evidence type="ECO:0000256" key="9">
    <source>
        <dbReference type="RuleBase" id="RU365036"/>
    </source>
</evidence>
<dbReference type="InterPro" id="IPR015421">
    <property type="entry name" value="PyrdxlP-dep_Trfase_major"/>
</dbReference>
<dbReference type="NCBIfam" id="TIGR01885">
    <property type="entry name" value="Orn_aminotrans"/>
    <property type="match status" value="1"/>
</dbReference>
<dbReference type="InterPro" id="IPR049704">
    <property type="entry name" value="Aminotrans_3_PPA_site"/>
</dbReference>
<gene>
    <name evidence="10" type="ORF">TKK_003559</name>
</gene>
<evidence type="ECO:0000256" key="3">
    <source>
        <dbReference type="ARBA" id="ARBA00008954"/>
    </source>
</evidence>
<proteinExistence type="inferred from homology"/>
<comment type="cofactor">
    <cofactor evidence="1 9">
        <name>pyridoxal 5'-phosphate</name>
        <dbReference type="ChEBI" id="CHEBI:597326"/>
    </cofactor>
</comment>
<comment type="caution">
    <text evidence="10">The sequence shown here is derived from an EMBL/GenBank/DDBJ whole genome shotgun (WGS) entry which is preliminary data.</text>
</comment>
<dbReference type="PROSITE" id="PS00600">
    <property type="entry name" value="AA_TRANSFER_CLASS_3"/>
    <property type="match status" value="1"/>
</dbReference>
<dbReference type="InterPro" id="IPR015424">
    <property type="entry name" value="PyrdxlP-dep_Trfase"/>
</dbReference>
<organism evidence="10 11">
    <name type="scientific">Trichogramma kaykai</name>
    <dbReference type="NCBI Taxonomy" id="54128"/>
    <lineage>
        <taxon>Eukaryota</taxon>
        <taxon>Metazoa</taxon>
        <taxon>Ecdysozoa</taxon>
        <taxon>Arthropoda</taxon>
        <taxon>Hexapoda</taxon>
        <taxon>Insecta</taxon>
        <taxon>Pterygota</taxon>
        <taxon>Neoptera</taxon>
        <taxon>Endopterygota</taxon>
        <taxon>Hymenoptera</taxon>
        <taxon>Apocrita</taxon>
        <taxon>Proctotrupomorpha</taxon>
        <taxon>Chalcidoidea</taxon>
        <taxon>Trichogrammatidae</taxon>
        <taxon>Trichogramma</taxon>
    </lineage>
</organism>
<evidence type="ECO:0000256" key="2">
    <source>
        <dbReference type="ARBA" id="ARBA00004998"/>
    </source>
</evidence>
<keyword evidence="6 9" id="KW-0808">Transferase</keyword>
<dbReference type="InterPro" id="IPR010164">
    <property type="entry name" value="Orn_aminotrans"/>
</dbReference>
<keyword evidence="7 8" id="KW-0663">Pyridoxal phosphate</keyword>
<dbReference type="Pfam" id="PF00202">
    <property type="entry name" value="Aminotran_3"/>
    <property type="match status" value="1"/>
</dbReference>
<evidence type="ECO:0000256" key="1">
    <source>
        <dbReference type="ARBA" id="ARBA00001933"/>
    </source>
</evidence>
<dbReference type="PANTHER" id="PTHR11986">
    <property type="entry name" value="AMINOTRANSFERASE CLASS III"/>
    <property type="match status" value="1"/>
</dbReference>
<dbReference type="FunFam" id="3.40.640.10:FF:000011">
    <property type="entry name" value="Ornithine aminotransferase"/>
    <property type="match status" value="1"/>
</dbReference>
<evidence type="ECO:0000256" key="5">
    <source>
        <dbReference type="ARBA" id="ARBA00022576"/>
    </source>
</evidence>
<dbReference type="PANTHER" id="PTHR11986:SF18">
    <property type="entry name" value="ORNITHINE AMINOTRANSFERASE, MITOCHONDRIAL"/>
    <property type="match status" value="1"/>
</dbReference>